<organism evidence="2 3">
    <name type="scientific">Gramella jeungdoensis</name>
    <dbReference type="NCBI Taxonomy" id="708091"/>
    <lineage>
        <taxon>Bacteria</taxon>
        <taxon>Pseudomonadati</taxon>
        <taxon>Bacteroidota</taxon>
        <taxon>Flavobacteriia</taxon>
        <taxon>Flavobacteriales</taxon>
        <taxon>Flavobacteriaceae</taxon>
        <taxon>Christiangramia</taxon>
    </lineage>
</organism>
<feature type="coiled-coil region" evidence="1">
    <location>
        <begin position="43"/>
        <end position="70"/>
    </location>
</feature>
<dbReference type="Pfam" id="PF19579">
    <property type="entry name" value="FtsL_2"/>
    <property type="match status" value="1"/>
</dbReference>
<dbReference type="EMBL" id="SNQI01000002">
    <property type="protein sequence ID" value="TEW75609.1"/>
    <property type="molecule type" value="Genomic_DNA"/>
</dbReference>
<keyword evidence="2" id="KW-0808">Transferase</keyword>
<dbReference type="InterPro" id="IPR045755">
    <property type="entry name" value="FtsL-like"/>
</dbReference>
<proteinExistence type="predicted"/>
<keyword evidence="1" id="KW-0175">Coiled coil</keyword>
<gene>
    <name evidence="2" type="ORF">E2488_05655</name>
</gene>
<dbReference type="AlphaFoldDB" id="A0A4Y8AUR7"/>
<comment type="caution">
    <text evidence="2">The sequence shown here is derived from an EMBL/GenBank/DDBJ whole genome shotgun (WGS) entry which is preliminary data.</text>
</comment>
<reference evidence="2 3" key="1">
    <citation type="journal article" date="2011" name="J. Microbiol.">
        <title>Gramella jeungdoensis sp. nov., isolated from a solar saltern in Korea.</title>
        <authorList>
            <person name="Joung Y."/>
            <person name="Kim H."/>
            <person name="Jang T."/>
            <person name="Ahn T.S."/>
            <person name="Joh K."/>
        </authorList>
    </citation>
    <scope>NUCLEOTIDE SEQUENCE [LARGE SCALE GENOMIC DNA]</scope>
    <source>
        <strain evidence="2 3">KCTC 23123</strain>
    </source>
</reference>
<dbReference type="GO" id="GO:0008168">
    <property type="term" value="F:methyltransferase activity"/>
    <property type="evidence" value="ECO:0007669"/>
    <property type="project" value="UniProtKB-KW"/>
</dbReference>
<accession>A0A4Y8AUR7</accession>
<dbReference type="Proteomes" id="UP000298517">
    <property type="component" value="Unassembled WGS sequence"/>
</dbReference>
<sequence>MKSSIFNLLKGDFLVNKDSFKNWRFILFVVALLLLMIASSHSSDKKVMEIAKLTNEIKELRAEFLDKRSISMGMRLESTVRKKVIDLGIKPSEQPPQVIKVISKK</sequence>
<evidence type="ECO:0000313" key="2">
    <source>
        <dbReference type="EMBL" id="TEW75609.1"/>
    </source>
</evidence>
<keyword evidence="2" id="KW-0489">Methyltransferase</keyword>
<evidence type="ECO:0000313" key="3">
    <source>
        <dbReference type="Proteomes" id="UP000298517"/>
    </source>
</evidence>
<evidence type="ECO:0000256" key="1">
    <source>
        <dbReference type="SAM" id="Coils"/>
    </source>
</evidence>
<keyword evidence="3" id="KW-1185">Reference proteome</keyword>
<dbReference type="GO" id="GO:0032259">
    <property type="term" value="P:methylation"/>
    <property type="evidence" value="ECO:0007669"/>
    <property type="project" value="UniProtKB-KW"/>
</dbReference>
<name>A0A4Y8AUR7_9FLAO</name>
<dbReference type="OrthoDB" id="1132266at2"/>
<protein>
    <submittedName>
        <fullName evidence="2">S-adenosyl-methyltransferase</fullName>
    </submittedName>
</protein>